<gene>
    <name evidence="1" type="ORF">DVH24_042744</name>
</gene>
<dbReference type="EMBL" id="RDQH01000341">
    <property type="protein sequence ID" value="RXH75957.1"/>
    <property type="molecule type" value="Genomic_DNA"/>
</dbReference>
<sequence>MMEQPIPLYLFAFAVDELGYREVGVRTRVYATLKRVAQSSVSTTGSSYSSCKGGGGGICSPSSAIEMTIPDRFPAGLWVLMVDDDTTCLRILELMFLRYLYQGMSLIF</sequence>
<dbReference type="AlphaFoldDB" id="A0A498I223"/>
<evidence type="ECO:0000313" key="1">
    <source>
        <dbReference type="EMBL" id="RXH75957.1"/>
    </source>
</evidence>
<reference evidence="1 2" key="1">
    <citation type="submission" date="2018-10" db="EMBL/GenBank/DDBJ databases">
        <title>A high-quality apple genome assembly.</title>
        <authorList>
            <person name="Hu J."/>
        </authorList>
    </citation>
    <scope>NUCLEOTIDE SEQUENCE [LARGE SCALE GENOMIC DNA]</scope>
    <source>
        <strain evidence="2">cv. HFTH1</strain>
        <tissue evidence="1">Young leaf</tissue>
    </source>
</reference>
<protein>
    <recommendedName>
        <fullName evidence="3">Response regulatory domain-containing protein</fullName>
    </recommendedName>
</protein>
<dbReference type="Proteomes" id="UP000290289">
    <property type="component" value="Chromosome 15"/>
</dbReference>
<comment type="caution">
    <text evidence="1">The sequence shown here is derived from an EMBL/GenBank/DDBJ whole genome shotgun (WGS) entry which is preliminary data.</text>
</comment>
<keyword evidence="2" id="KW-1185">Reference proteome</keyword>
<evidence type="ECO:0000313" key="2">
    <source>
        <dbReference type="Proteomes" id="UP000290289"/>
    </source>
</evidence>
<organism evidence="1 2">
    <name type="scientific">Malus domestica</name>
    <name type="common">Apple</name>
    <name type="synonym">Pyrus malus</name>
    <dbReference type="NCBI Taxonomy" id="3750"/>
    <lineage>
        <taxon>Eukaryota</taxon>
        <taxon>Viridiplantae</taxon>
        <taxon>Streptophyta</taxon>
        <taxon>Embryophyta</taxon>
        <taxon>Tracheophyta</taxon>
        <taxon>Spermatophyta</taxon>
        <taxon>Magnoliopsida</taxon>
        <taxon>eudicotyledons</taxon>
        <taxon>Gunneridae</taxon>
        <taxon>Pentapetalae</taxon>
        <taxon>rosids</taxon>
        <taxon>fabids</taxon>
        <taxon>Rosales</taxon>
        <taxon>Rosaceae</taxon>
        <taxon>Amygdaloideae</taxon>
        <taxon>Maleae</taxon>
        <taxon>Malus</taxon>
    </lineage>
</organism>
<evidence type="ECO:0008006" key="3">
    <source>
        <dbReference type="Google" id="ProtNLM"/>
    </source>
</evidence>
<name>A0A498I223_MALDO</name>
<accession>A0A498I223</accession>
<dbReference type="STRING" id="3750.A0A498I223"/>
<proteinExistence type="predicted"/>